<feature type="region of interest" description="Disordered" evidence="1">
    <location>
        <begin position="165"/>
        <end position="187"/>
    </location>
</feature>
<reference evidence="2" key="1">
    <citation type="submission" date="2018-05" db="EMBL/GenBank/DDBJ databases">
        <authorList>
            <person name="Lanie J.A."/>
            <person name="Ng W.-L."/>
            <person name="Kazmierczak K.M."/>
            <person name="Andrzejewski T.M."/>
            <person name="Davidsen T.M."/>
            <person name="Wayne K.J."/>
            <person name="Tettelin H."/>
            <person name="Glass J.I."/>
            <person name="Rusch D."/>
            <person name="Podicherti R."/>
            <person name="Tsui H.-C.T."/>
            <person name="Winkler M.E."/>
        </authorList>
    </citation>
    <scope>NUCLEOTIDE SEQUENCE</scope>
</reference>
<feature type="non-terminal residue" evidence="2">
    <location>
        <position position="261"/>
    </location>
</feature>
<evidence type="ECO:0000313" key="2">
    <source>
        <dbReference type="EMBL" id="SVD86358.1"/>
    </source>
</evidence>
<proteinExistence type="predicted"/>
<accession>A0A382YV10</accession>
<name>A0A382YV10_9ZZZZ</name>
<protein>
    <submittedName>
        <fullName evidence="2">Uncharacterized protein</fullName>
    </submittedName>
</protein>
<sequence length="261" mass="28707">LEQASRETKLPKGIIPLGEAGPLRSGPDEGPIDMDDVLRSSVPLKIQFTTLAVSRKNPAEKIFIAMLLNHSQRMRSIADQPIAIPIFGRGRVLEGMIGKDITLEHTLGAASYLCAACSCQVKDQNPGLDMLMAVKWADHMLGNLIIQDKTLPPLEGIGEIIEVRAQKAKQPTKPKPKQPTKPKPKVRDFRKKTVPFRQPVIELADELRKIDKEGIQVDLPAATVDKQGRGLIAYLEWNGKSDALRLARTKADGFETLATVV</sequence>
<feature type="compositionally biased region" description="Basic residues" evidence="1">
    <location>
        <begin position="166"/>
        <end position="187"/>
    </location>
</feature>
<evidence type="ECO:0000256" key="1">
    <source>
        <dbReference type="SAM" id="MobiDB-lite"/>
    </source>
</evidence>
<dbReference type="AlphaFoldDB" id="A0A382YV10"/>
<gene>
    <name evidence="2" type="ORF">METZ01_LOCUS439212</name>
</gene>
<organism evidence="2">
    <name type="scientific">marine metagenome</name>
    <dbReference type="NCBI Taxonomy" id="408172"/>
    <lineage>
        <taxon>unclassified sequences</taxon>
        <taxon>metagenomes</taxon>
        <taxon>ecological metagenomes</taxon>
    </lineage>
</organism>
<feature type="region of interest" description="Disordered" evidence="1">
    <location>
        <begin position="13"/>
        <end position="32"/>
    </location>
</feature>
<dbReference type="EMBL" id="UINC01178287">
    <property type="protein sequence ID" value="SVD86358.1"/>
    <property type="molecule type" value="Genomic_DNA"/>
</dbReference>
<feature type="non-terminal residue" evidence="2">
    <location>
        <position position="1"/>
    </location>
</feature>